<dbReference type="Pfam" id="PF20293">
    <property type="entry name" value="MC6"/>
    <property type="match status" value="1"/>
</dbReference>
<dbReference type="Proteomes" id="UP000342249">
    <property type="component" value="Unassembled WGS sequence"/>
</dbReference>
<dbReference type="AlphaFoldDB" id="A0A5N7ILS8"/>
<dbReference type="InterPro" id="IPR046897">
    <property type="entry name" value="ABC-3C_MC6"/>
</dbReference>
<dbReference type="EMBL" id="SPSF01000016">
    <property type="protein sequence ID" value="MPQ61937.1"/>
    <property type="molecule type" value="Genomic_DNA"/>
</dbReference>
<dbReference type="RefSeq" id="WP_152751659.1">
    <property type="nucleotide sequence ID" value="NZ_JAIZZU010000003.1"/>
</dbReference>
<evidence type="ECO:0000313" key="1">
    <source>
        <dbReference type="EMBL" id="MPQ61937.1"/>
    </source>
</evidence>
<evidence type="ECO:0000313" key="2">
    <source>
        <dbReference type="Proteomes" id="UP000342249"/>
    </source>
</evidence>
<comment type="caution">
    <text evidence="1">The sequence shown here is derived from an EMBL/GenBank/DDBJ whole genome shotgun (WGS) entry which is preliminary data.</text>
</comment>
<sequence>MILPNKYVTLTESYIGISALILETIADKKITVDKLWSKFQRKYILSKKINTYPTYQKFIYILEFMYLCSMISYTDKGEILNENLKVSN</sequence>
<accession>A0A5N7ILS8</accession>
<protein>
    <submittedName>
        <fullName evidence="1">Uncharacterized protein</fullName>
    </submittedName>
</protein>
<reference evidence="1" key="1">
    <citation type="journal article" date="2019" name="Lett. Appl. Microbiol.">
        <title>A case of 'blown pack' spoilage of vacuum-packaged pork likely associated with Clostridium estertheticum in Canada.</title>
        <authorList>
            <person name="Zhang P."/>
            <person name="Ward P."/>
            <person name="McMullen L.M."/>
            <person name="Yang X."/>
        </authorList>
    </citation>
    <scope>NUCLEOTIDE SEQUENCE [LARGE SCALE GENOMIC DNA]</scope>
    <source>
        <strain evidence="1">MA19</strain>
    </source>
</reference>
<gene>
    <name evidence="1" type="ORF">E4V82_07410</name>
</gene>
<organism evidence="1 2">
    <name type="scientific">Clostridium estertheticum</name>
    <dbReference type="NCBI Taxonomy" id="238834"/>
    <lineage>
        <taxon>Bacteria</taxon>
        <taxon>Bacillati</taxon>
        <taxon>Bacillota</taxon>
        <taxon>Clostridia</taxon>
        <taxon>Eubacteriales</taxon>
        <taxon>Clostridiaceae</taxon>
        <taxon>Clostridium</taxon>
    </lineage>
</organism>
<name>A0A5N7ILS8_9CLOT</name>
<proteinExistence type="predicted"/>